<dbReference type="EMBL" id="JACGCM010002667">
    <property type="protein sequence ID" value="KAF6136930.1"/>
    <property type="molecule type" value="Genomic_DNA"/>
</dbReference>
<dbReference type="Proteomes" id="UP000541444">
    <property type="component" value="Unassembled WGS sequence"/>
</dbReference>
<evidence type="ECO:0000313" key="2">
    <source>
        <dbReference type="Proteomes" id="UP000541444"/>
    </source>
</evidence>
<sequence length="59" mass="7220">MIIKLRFYYTCHRGLFLERKIPHCWRSAVVKWGQYRCSKSGVVKKWSLRFVLLNVRFTI</sequence>
<accession>A0A7J7L2Q8</accession>
<reference evidence="1 2" key="1">
    <citation type="journal article" date="2020" name="IScience">
        <title>Genome Sequencing of the Endangered Kingdonia uniflora (Circaeasteraceae, Ranunculales) Reveals Potential Mechanisms of Evolutionary Specialization.</title>
        <authorList>
            <person name="Sun Y."/>
            <person name="Deng T."/>
            <person name="Zhang A."/>
            <person name="Moore M.J."/>
            <person name="Landis J.B."/>
            <person name="Lin N."/>
            <person name="Zhang H."/>
            <person name="Zhang X."/>
            <person name="Huang J."/>
            <person name="Zhang X."/>
            <person name="Sun H."/>
            <person name="Wang H."/>
        </authorList>
    </citation>
    <scope>NUCLEOTIDE SEQUENCE [LARGE SCALE GENOMIC DNA]</scope>
    <source>
        <strain evidence="1">TB1705</strain>
        <tissue evidence="1">Leaf</tissue>
    </source>
</reference>
<comment type="caution">
    <text evidence="1">The sequence shown here is derived from an EMBL/GenBank/DDBJ whole genome shotgun (WGS) entry which is preliminary data.</text>
</comment>
<feature type="non-terminal residue" evidence="1">
    <location>
        <position position="1"/>
    </location>
</feature>
<name>A0A7J7L2Q8_9MAGN</name>
<dbReference type="AlphaFoldDB" id="A0A7J7L2Q8"/>
<organism evidence="1 2">
    <name type="scientific">Kingdonia uniflora</name>
    <dbReference type="NCBI Taxonomy" id="39325"/>
    <lineage>
        <taxon>Eukaryota</taxon>
        <taxon>Viridiplantae</taxon>
        <taxon>Streptophyta</taxon>
        <taxon>Embryophyta</taxon>
        <taxon>Tracheophyta</taxon>
        <taxon>Spermatophyta</taxon>
        <taxon>Magnoliopsida</taxon>
        <taxon>Ranunculales</taxon>
        <taxon>Circaeasteraceae</taxon>
        <taxon>Kingdonia</taxon>
    </lineage>
</organism>
<keyword evidence="2" id="KW-1185">Reference proteome</keyword>
<gene>
    <name evidence="1" type="ORF">GIB67_025764</name>
</gene>
<proteinExistence type="predicted"/>
<evidence type="ECO:0000313" key="1">
    <source>
        <dbReference type="EMBL" id="KAF6136930.1"/>
    </source>
</evidence>
<protein>
    <submittedName>
        <fullName evidence="1">Uncharacterized protein</fullName>
    </submittedName>
</protein>